<evidence type="ECO:0000313" key="1">
    <source>
        <dbReference type="EMBL" id="RDD67074.1"/>
    </source>
</evidence>
<name>A0A369TQS4_9RHOB</name>
<comment type="caution">
    <text evidence="1">The sequence shown here is derived from an EMBL/GenBank/DDBJ whole genome shotgun (WGS) entry which is preliminary data.</text>
</comment>
<sequence>MSLITPKDRLGGLEEERVHIALILRTLKSQLNALNERVAEKDLGDPAAAGKLLGEVRYWLKAARETEAELDTAKRQRDGISEGYGIDLDHARTEIGCRLARLRTCCRSG</sequence>
<gene>
    <name evidence="1" type="ORF">DU478_04845</name>
</gene>
<accession>A0A369TQS4</accession>
<dbReference type="AlphaFoldDB" id="A0A369TQS4"/>
<dbReference type="EMBL" id="QPMK01000003">
    <property type="protein sequence ID" value="RDD67074.1"/>
    <property type="molecule type" value="Genomic_DNA"/>
</dbReference>
<dbReference type="Proteomes" id="UP000253977">
    <property type="component" value="Unassembled WGS sequence"/>
</dbReference>
<proteinExistence type="predicted"/>
<reference evidence="1 2" key="1">
    <citation type="submission" date="2018-07" db="EMBL/GenBank/DDBJ databases">
        <title>Thalassococcus profundi sp. nov., a marine bacterium isolated from deep seawater of Okinawa Trough.</title>
        <authorList>
            <person name="Yu M."/>
        </authorList>
    </citation>
    <scope>NUCLEOTIDE SEQUENCE [LARGE SCALE GENOMIC DNA]</scope>
    <source>
        <strain evidence="1 2">WRAS1</strain>
    </source>
</reference>
<evidence type="ECO:0000313" key="2">
    <source>
        <dbReference type="Proteomes" id="UP000253977"/>
    </source>
</evidence>
<protein>
    <submittedName>
        <fullName evidence="1">Uncharacterized protein</fullName>
    </submittedName>
</protein>
<keyword evidence="2" id="KW-1185">Reference proteome</keyword>
<organism evidence="1 2">
    <name type="scientific">Thalassococcus profundi</name>
    <dbReference type="NCBI Taxonomy" id="2282382"/>
    <lineage>
        <taxon>Bacteria</taxon>
        <taxon>Pseudomonadati</taxon>
        <taxon>Pseudomonadota</taxon>
        <taxon>Alphaproteobacteria</taxon>
        <taxon>Rhodobacterales</taxon>
        <taxon>Roseobacteraceae</taxon>
        <taxon>Thalassococcus</taxon>
    </lineage>
</organism>
<dbReference type="RefSeq" id="WP_114509823.1">
    <property type="nucleotide sequence ID" value="NZ_QPMK01000003.1"/>
</dbReference>
<dbReference type="OrthoDB" id="7873197at2"/>